<dbReference type="Pfam" id="PF00612">
    <property type="entry name" value="IQ"/>
    <property type="match status" value="1"/>
</dbReference>
<dbReference type="InterPro" id="IPR042862">
    <property type="entry name" value="RNF32"/>
</dbReference>
<dbReference type="CDD" id="cd16678">
    <property type="entry name" value="RING-H2_RNF32_rpt2"/>
    <property type="match status" value="1"/>
</dbReference>
<dbReference type="Gene3D" id="1.20.5.190">
    <property type="match status" value="1"/>
</dbReference>
<dbReference type="SMART" id="SM00184">
    <property type="entry name" value="RING"/>
    <property type="match status" value="2"/>
</dbReference>
<proteinExistence type="predicted"/>
<dbReference type="PROSITE" id="PS50096">
    <property type="entry name" value="IQ"/>
    <property type="match status" value="1"/>
</dbReference>
<dbReference type="GeneTree" id="ENSGT00390000003759"/>
<dbReference type="SMART" id="SM00015">
    <property type="entry name" value="IQ"/>
    <property type="match status" value="1"/>
</dbReference>
<dbReference type="SUPFAM" id="SSF57850">
    <property type="entry name" value="RING/U-box"/>
    <property type="match status" value="2"/>
</dbReference>
<evidence type="ECO:0000256" key="4">
    <source>
        <dbReference type="PROSITE-ProRule" id="PRU00175"/>
    </source>
</evidence>
<dbReference type="InterPro" id="IPR000048">
    <property type="entry name" value="IQ_motif_EF-hand-BS"/>
</dbReference>
<feature type="domain" description="RING-type" evidence="6">
    <location>
        <begin position="346"/>
        <end position="403"/>
    </location>
</feature>
<dbReference type="Proteomes" id="UP000007635">
    <property type="component" value="Chromosome XXI"/>
</dbReference>
<dbReference type="PANTHER" id="PTHR14991">
    <property type="entry name" value="RING FINGER PROTEIN 32"/>
    <property type="match status" value="1"/>
</dbReference>
<reference evidence="7" key="3">
    <citation type="submission" date="2025-09" db="UniProtKB">
        <authorList>
            <consortium name="Ensembl"/>
        </authorList>
    </citation>
    <scope>IDENTIFICATION</scope>
</reference>
<evidence type="ECO:0000256" key="2">
    <source>
        <dbReference type="ARBA" id="ARBA00022771"/>
    </source>
</evidence>
<dbReference type="InterPro" id="IPR001841">
    <property type="entry name" value="Znf_RING"/>
</dbReference>
<dbReference type="PANTHER" id="PTHR14991:SF0">
    <property type="entry name" value="RING FINGER PROTEIN 32"/>
    <property type="match status" value="1"/>
</dbReference>
<evidence type="ECO:0000256" key="3">
    <source>
        <dbReference type="ARBA" id="ARBA00022833"/>
    </source>
</evidence>
<name>A0AAQ4QDE1_GASAC</name>
<keyword evidence="5" id="KW-0812">Transmembrane</keyword>
<dbReference type="Pfam" id="PF13445">
    <property type="entry name" value="zf-RING_UBOX"/>
    <property type="match status" value="1"/>
</dbReference>
<dbReference type="PROSITE" id="PS50089">
    <property type="entry name" value="ZF_RING_2"/>
    <property type="match status" value="2"/>
</dbReference>
<feature type="domain" description="RING-type" evidence="6">
    <location>
        <begin position="180"/>
        <end position="222"/>
    </location>
</feature>
<sequence length="416" mass="48204">DSVPQQHFFFFCFFFFWLLLRSFYFFLIRSPTRSRRCLRTVRLFPALANVLVSSSASPSPGLYCGRCGNEGLTWKASSSLVLNSAAFQDHITRNLLHPNVRLPAPFPRGKKAARIKLKETALQTHDQQEEREYVLDSAPPPLTLAQKLGLVASPAGRISEDEWSRVKERSVRQGDSAQPCAICREEFYLQPQVLLSCSHVFHRACLQAFERFSGRRCCPVCRKEQYETRVIHDAARLFRHQCATRIQARWRGYLARKRYQKLKKSICPKDTRLRRKFFEAKLQELNDSFVRYCHTDTESFLSDINRSLSSSRRVFQQLERKQVSEPQENDWERIQSQVVQRGVWDCPICLTALRSPSLPTEAGTSSHHRHAALLSCSHVFHQLCLEAFEAFSTESRPSCPLCRSFYHKKITHLDTN</sequence>
<keyword evidence="3" id="KW-0862">Zinc</keyword>
<reference evidence="7 8" key="1">
    <citation type="journal article" date="2021" name="G3 (Bethesda)">
        <title>Improved contiguity of the threespine stickleback genome using long-read sequencing.</title>
        <authorList>
            <person name="Nath S."/>
            <person name="Shaw D.E."/>
            <person name="White M.A."/>
        </authorList>
    </citation>
    <scope>NUCLEOTIDE SEQUENCE [LARGE SCALE GENOMIC DNA]</scope>
    <source>
        <strain evidence="7 8">Lake Benthic</strain>
    </source>
</reference>
<accession>A0AAQ4QDE1</accession>
<evidence type="ECO:0000256" key="1">
    <source>
        <dbReference type="ARBA" id="ARBA00022723"/>
    </source>
</evidence>
<dbReference type="AlphaFoldDB" id="A0AAQ4QDE1"/>
<evidence type="ECO:0000259" key="6">
    <source>
        <dbReference type="PROSITE" id="PS50089"/>
    </source>
</evidence>
<keyword evidence="5" id="KW-0472">Membrane</keyword>
<feature type="transmembrane region" description="Helical" evidence="5">
    <location>
        <begin position="6"/>
        <end position="27"/>
    </location>
</feature>
<dbReference type="InterPro" id="IPR018957">
    <property type="entry name" value="Znf_C3HC4_RING-type"/>
</dbReference>
<dbReference type="Gene3D" id="3.30.40.10">
    <property type="entry name" value="Zinc/RING finger domain, C3HC4 (zinc finger)"/>
    <property type="match status" value="2"/>
</dbReference>
<evidence type="ECO:0000256" key="5">
    <source>
        <dbReference type="SAM" id="Phobius"/>
    </source>
</evidence>
<protein>
    <submittedName>
        <fullName evidence="7">Ring finger protein 32</fullName>
    </submittedName>
</protein>
<evidence type="ECO:0000313" key="7">
    <source>
        <dbReference type="Ensembl" id="ENSGACP00000048231.1"/>
    </source>
</evidence>
<dbReference type="InterPro" id="IPR027370">
    <property type="entry name" value="Znf-RING_euk"/>
</dbReference>
<keyword evidence="5" id="KW-1133">Transmembrane helix</keyword>
<dbReference type="GO" id="GO:0008270">
    <property type="term" value="F:zinc ion binding"/>
    <property type="evidence" value="ECO:0007669"/>
    <property type="project" value="UniProtKB-KW"/>
</dbReference>
<dbReference type="CDD" id="cd16677">
    <property type="entry name" value="RING-H2_RNF32_rpt1"/>
    <property type="match status" value="1"/>
</dbReference>
<keyword evidence="1" id="KW-0479">Metal-binding</keyword>
<dbReference type="Pfam" id="PF00097">
    <property type="entry name" value="zf-C3HC4"/>
    <property type="match status" value="1"/>
</dbReference>
<keyword evidence="2 4" id="KW-0863">Zinc-finger</keyword>
<dbReference type="CDD" id="cd23767">
    <property type="entry name" value="IQCD"/>
    <property type="match status" value="1"/>
</dbReference>
<dbReference type="Ensembl" id="ENSGACT00000064675.1">
    <property type="protein sequence ID" value="ENSGACP00000048231.1"/>
    <property type="gene ID" value="ENSGACG00000003909.2"/>
</dbReference>
<dbReference type="InterPro" id="IPR013083">
    <property type="entry name" value="Znf_RING/FYVE/PHD"/>
</dbReference>
<evidence type="ECO:0000313" key="8">
    <source>
        <dbReference type="Proteomes" id="UP000007635"/>
    </source>
</evidence>
<keyword evidence="8" id="KW-1185">Reference proteome</keyword>
<reference evidence="7" key="2">
    <citation type="submission" date="2025-08" db="UniProtKB">
        <authorList>
            <consortium name="Ensembl"/>
        </authorList>
    </citation>
    <scope>IDENTIFICATION</scope>
</reference>
<organism evidence="7 8">
    <name type="scientific">Gasterosteus aculeatus aculeatus</name>
    <name type="common">three-spined stickleback</name>
    <dbReference type="NCBI Taxonomy" id="481459"/>
    <lineage>
        <taxon>Eukaryota</taxon>
        <taxon>Metazoa</taxon>
        <taxon>Chordata</taxon>
        <taxon>Craniata</taxon>
        <taxon>Vertebrata</taxon>
        <taxon>Euteleostomi</taxon>
        <taxon>Actinopterygii</taxon>
        <taxon>Neopterygii</taxon>
        <taxon>Teleostei</taxon>
        <taxon>Neoteleostei</taxon>
        <taxon>Acanthomorphata</taxon>
        <taxon>Eupercaria</taxon>
        <taxon>Perciformes</taxon>
        <taxon>Cottioidei</taxon>
        <taxon>Gasterosteales</taxon>
        <taxon>Gasterosteidae</taxon>
        <taxon>Gasterosteus</taxon>
    </lineage>
</organism>